<dbReference type="EMBL" id="CP010904">
    <property type="protein sequence ID" value="AKJ64162.1"/>
    <property type="molecule type" value="Genomic_DNA"/>
</dbReference>
<dbReference type="OrthoDB" id="1551307at2"/>
<proteinExistence type="predicted"/>
<reference evidence="1 2" key="2">
    <citation type="journal article" date="2016" name="ISME J.">
        <title>Characterization of the first cultured representative of Verrucomicrobia subdivision 5 indicates the proposal of a novel phylum.</title>
        <authorList>
            <person name="Spring S."/>
            <person name="Bunk B."/>
            <person name="Sproer C."/>
            <person name="Schumann P."/>
            <person name="Rohde M."/>
            <person name="Tindall B.J."/>
            <person name="Klenk H.P."/>
        </authorList>
    </citation>
    <scope>NUCLEOTIDE SEQUENCE [LARGE SCALE GENOMIC DNA]</scope>
    <source>
        <strain evidence="1 2">L21-Fru-AB</strain>
    </source>
</reference>
<dbReference type="Gene3D" id="3.20.20.210">
    <property type="match status" value="1"/>
</dbReference>
<keyword evidence="1" id="KW-0808">Transferase</keyword>
<dbReference type="KEGG" id="vbl:L21SP4_00899"/>
<dbReference type="AlphaFoldDB" id="A0A0G3EFI2"/>
<reference evidence="2" key="1">
    <citation type="submission" date="2015-02" db="EMBL/GenBank/DDBJ databases">
        <title>Description and complete genome sequence of the first cultured representative of the subdivision 5 of the Verrucomicrobia phylum.</title>
        <authorList>
            <person name="Spring S."/>
            <person name="Bunk B."/>
            <person name="Sproer C."/>
            <person name="Klenk H.-P."/>
        </authorList>
    </citation>
    <scope>NUCLEOTIDE SEQUENCE [LARGE SCALE GENOMIC DNA]</scope>
    <source>
        <strain evidence="2">L21-Fru-AB</strain>
    </source>
</reference>
<dbReference type="SUPFAM" id="SSF51726">
    <property type="entry name" value="UROD/MetE-like"/>
    <property type="match status" value="1"/>
</dbReference>
<dbReference type="RefSeq" id="WP_052881521.1">
    <property type="nucleotide sequence ID" value="NZ_CP010904.1"/>
</dbReference>
<dbReference type="InterPro" id="IPR038071">
    <property type="entry name" value="UROD/MetE-like_sf"/>
</dbReference>
<dbReference type="STRING" id="1307763.L21SP4_00899"/>
<dbReference type="GO" id="GO:0008168">
    <property type="term" value="F:methyltransferase activity"/>
    <property type="evidence" value="ECO:0007669"/>
    <property type="project" value="UniProtKB-KW"/>
</dbReference>
<accession>A0A0G3EFI2</accession>
<keyword evidence="1" id="KW-0489">Methyltransferase</keyword>
<sequence length="362" mass="40356">MVDLRAQAEKYVSWWNRENASPLVNSYYPKDLPFGGLDVDVPVDELAARALANAEALHHAPVPQDSLITARVNFGTVLYPAVAGAEAKFEANTSWAVHTADSIDEVKILPFDPGHSIYRAYLMRLEVLLEQWSWDTYLPVPSDYAGPFDILSAFMGPENLMVEMMSEPDAVRAAADAAAQFTIDVIRFEKELFRSAGFREWSPTLFGSWQPGWAGLFVEDFSALVGPHHYRDLMLEPHRRILEEFDTALFHTHSAGCKNNLEMLALPESVAFEFGNDPGGPDTEQRLETARAIMGDGRPLMLGSWSIPLPDEDMNRIVDTLPAEGLDLHFQCTSAEQADVLYRQIKSGERIVGKDARVAKSE</sequence>
<name>A0A0G3EFI2_9BACT</name>
<evidence type="ECO:0000313" key="1">
    <source>
        <dbReference type="EMBL" id="AKJ64162.1"/>
    </source>
</evidence>
<evidence type="ECO:0000313" key="2">
    <source>
        <dbReference type="Proteomes" id="UP000035268"/>
    </source>
</evidence>
<organism evidence="1 2">
    <name type="scientific">Kiritimatiella glycovorans</name>
    <dbReference type="NCBI Taxonomy" id="1307763"/>
    <lineage>
        <taxon>Bacteria</taxon>
        <taxon>Pseudomonadati</taxon>
        <taxon>Kiritimatiellota</taxon>
        <taxon>Kiritimatiellia</taxon>
        <taxon>Kiritimatiellales</taxon>
        <taxon>Kiritimatiellaceae</taxon>
        <taxon>Kiritimatiella</taxon>
    </lineage>
</organism>
<gene>
    <name evidence="1" type="ORF">L21SP4_00899</name>
</gene>
<dbReference type="Proteomes" id="UP000035268">
    <property type="component" value="Chromosome"/>
</dbReference>
<keyword evidence="2" id="KW-1185">Reference proteome</keyword>
<protein>
    <submittedName>
        <fullName evidence="1">Putative methyltransferase</fullName>
    </submittedName>
</protein>
<dbReference type="GO" id="GO:0032259">
    <property type="term" value="P:methylation"/>
    <property type="evidence" value="ECO:0007669"/>
    <property type="project" value="UniProtKB-KW"/>
</dbReference>